<proteinExistence type="predicted"/>
<name>E6SCC7_INTC7</name>
<dbReference type="eggNOG" id="COG2761">
    <property type="taxonomic scope" value="Bacteria"/>
</dbReference>
<protein>
    <recommendedName>
        <fullName evidence="1">DSBA-like thioredoxin domain-containing protein</fullName>
    </recommendedName>
</protein>
<organism evidence="2 3">
    <name type="scientific">Intrasporangium calvum (strain ATCC 23552 / DSM 43043 / JCM 3097 / NBRC 12989 / NCIMB 10167 / NRRL B-3866 / 7 KIP)</name>
    <dbReference type="NCBI Taxonomy" id="710696"/>
    <lineage>
        <taxon>Bacteria</taxon>
        <taxon>Bacillati</taxon>
        <taxon>Actinomycetota</taxon>
        <taxon>Actinomycetes</taxon>
        <taxon>Micrococcales</taxon>
        <taxon>Intrasporangiaceae</taxon>
        <taxon>Intrasporangium</taxon>
    </lineage>
</organism>
<reference evidence="2 3" key="1">
    <citation type="journal article" date="2010" name="Stand. Genomic Sci.">
        <title>Complete genome sequence of Intrasporangium calvum type strain (7 KIP).</title>
        <authorList>
            <person name="Del Rio T.G."/>
            <person name="Chertkov O."/>
            <person name="Yasawong M."/>
            <person name="Lucas S."/>
            <person name="Deshpande S."/>
            <person name="Cheng J.F."/>
            <person name="Detter C."/>
            <person name="Tapia R."/>
            <person name="Han C."/>
            <person name="Goodwin L."/>
            <person name="Pitluck S."/>
            <person name="Liolios K."/>
            <person name="Ivanova N."/>
            <person name="Mavromatis K."/>
            <person name="Pati A."/>
            <person name="Chen A."/>
            <person name="Palaniappan K."/>
            <person name="Land M."/>
            <person name="Hauser L."/>
            <person name="Chang Y.J."/>
            <person name="Jeffries C.D."/>
            <person name="Rohde M."/>
            <person name="Pukall R."/>
            <person name="Sikorski J."/>
            <person name="Goker M."/>
            <person name="Woyke T."/>
            <person name="Bristow J."/>
            <person name="Eisen J.A."/>
            <person name="Markowitz V."/>
            <person name="Hugenholtz P."/>
            <person name="Kyrpides N.C."/>
            <person name="Klenk H.P."/>
            <person name="Lapidus A."/>
        </authorList>
    </citation>
    <scope>NUCLEOTIDE SEQUENCE [LARGE SCALE GENOMIC DNA]</scope>
    <source>
        <strain evidence="3">ATCC 23552 / DSM 43043 / JCM 3097 / NBRC 12989 / 7 KIP</strain>
    </source>
</reference>
<gene>
    <name evidence="2" type="ordered locus">Intca_1995</name>
</gene>
<dbReference type="STRING" id="710696.Intca_1995"/>
<accession>E6SCC7</accession>
<dbReference type="InterPro" id="IPR001853">
    <property type="entry name" value="DSBA-like_thioredoxin_dom"/>
</dbReference>
<evidence type="ECO:0000313" key="3">
    <source>
        <dbReference type="Proteomes" id="UP000008914"/>
    </source>
</evidence>
<dbReference type="SUPFAM" id="SSF52833">
    <property type="entry name" value="Thioredoxin-like"/>
    <property type="match status" value="1"/>
</dbReference>
<keyword evidence="3" id="KW-1185">Reference proteome</keyword>
<dbReference type="Pfam" id="PF01323">
    <property type="entry name" value="DSBA"/>
    <property type="match status" value="1"/>
</dbReference>
<dbReference type="InterPro" id="IPR036249">
    <property type="entry name" value="Thioredoxin-like_sf"/>
</dbReference>
<feature type="domain" description="DSBA-like thioredoxin" evidence="1">
    <location>
        <begin position="18"/>
        <end position="141"/>
    </location>
</feature>
<evidence type="ECO:0000313" key="2">
    <source>
        <dbReference type="EMBL" id="ADU48506.1"/>
    </source>
</evidence>
<dbReference type="OrthoDB" id="4856332at2"/>
<dbReference type="Proteomes" id="UP000008914">
    <property type="component" value="Chromosome"/>
</dbReference>
<sequence>MGTNREGSADTPVSGFTVWGDFTCPWSHLAWRRCVLLAEAVVSVDWRTVAHERWRHLDPAAHRSRLEDLHREVQLVRQHLQPGESLPHSTNGHVPFTGAATSAYAEAYASGVARVVRERLFEAFWDEGVDLDDPRVLRSLLAADLRGSASSSEPVWRWGLACDVTGGPISSDAWHLVRDWRSQWRELGGTVPTVLAGGQTIVGVEAVDWLGAQLKSRGLGTWDDRAREHPAA</sequence>
<dbReference type="KEGG" id="ica:Intca_1995"/>
<dbReference type="EMBL" id="CP002343">
    <property type="protein sequence ID" value="ADU48506.1"/>
    <property type="molecule type" value="Genomic_DNA"/>
</dbReference>
<dbReference type="HOGENOM" id="CLU_1101939_0_0_11"/>
<dbReference type="GO" id="GO:0016491">
    <property type="term" value="F:oxidoreductase activity"/>
    <property type="evidence" value="ECO:0007669"/>
    <property type="project" value="InterPro"/>
</dbReference>
<evidence type="ECO:0000259" key="1">
    <source>
        <dbReference type="Pfam" id="PF01323"/>
    </source>
</evidence>
<dbReference type="RefSeq" id="WP_013492821.1">
    <property type="nucleotide sequence ID" value="NC_014830.1"/>
</dbReference>
<dbReference type="AlphaFoldDB" id="E6SCC7"/>
<dbReference type="Gene3D" id="3.40.30.10">
    <property type="entry name" value="Glutaredoxin"/>
    <property type="match status" value="1"/>
</dbReference>